<dbReference type="GO" id="GO:0035253">
    <property type="term" value="C:ciliary rootlet"/>
    <property type="evidence" value="ECO:0007669"/>
    <property type="project" value="TreeGrafter"/>
</dbReference>
<dbReference type="GO" id="GO:0036064">
    <property type="term" value="C:ciliary basal body"/>
    <property type="evidence" value="ECO:0007669"/>
    <property type="project" value="TreeGrafter"/>
</dbReference>
<evidence type="ECO:0000313" key="2">
    <source>
        <dbReference type="Proteomes" id="UP000829291"/>
    </source>
</evidence>
<dbReference type="PANTHER" id="PTHR46518">
    <property type="entry name" value="COILED-COIL DOMAIN-CONTAINING PROTEIN 151"/>
    <property type="match status" value="1"/>
</dbReference>
<name>A0A6J0BUC8_NEOLC</name>
<feature type="region of interest" description="Disordered" evidence="1">
    <location>
        <begin position="423"/>
        <end position="458"/>
    </location>
</feature>
<feature type="compositionally biased region" description="Basic and acidic residues" evidence="1">
    <location>
        <begin position="428"/>
        <end position="446"/>
    </location>
</feature>
<organism evidence="3">
    <name type="scientific">Neodiprion lecontei</name>
    <name type="common">Redheaded pine sawfly</name>
    <dbReference type="NCBI Taxonomy" id="441921"/>
    <lineage>
        <taxon>Eukaryota</taxon>
        <taxon>Metazoa</taxon>
        <taxon>Ecdysozoa</taxon>
        <taxon>Arthropoda</taxon>
        <taxon>Hexapoda</taxon>
        <taxon>Insecta</taxon>
        <taxon>Pterygota</taxon>
        <taxon>Neoptera</taxon>
        <taxon>Endopterygota</taxon>
        <taxon>Hymenoptera</taxon>
        <taxon>Tenthredinoidea</taxon>
        <taxon>Diprionidae</taxon>
        <taxon>Diprioninae</taxon>
        <taxon>Neodiprion</taxon>
    </lineage>
</organism>
<dbReference type="GO" id="GO:0003341">
    <property type="term" value="P:cilium movement"/>
    <property type="evidence" value="ECO:0007669"/>
    <property type="project" value="InterPro"/>
</dbReference>
<dbReference type="GeneID" id="107222677"/>
<dbReference type="GO" id="GO:0097542">
    <property type="term" value="C:ciliary tip"/>
    <property type="evidence" value="ECO:0007669"/>
    <property type="project" value="TreeGrafter"/>
</dbReference>
<protein>
    <submittedName>
        <fullName evidence="3">Uncharacterized protein LOC107222677</fullName>
    </submittedName>
</protein>
<reference evidence="3" key="1">
    <citation type="submission" date="2025-08" db="UniProtKB">
        <authorList>
            <consortium name="RefSeq"/>
        </authorList>
    </citation>
    <scope>IDENTIFICATION</scope>
    <source>
        <tissue evidence="3">Thorax and Abdomen</tissue>
    </source>
</reference>
<proteinExistence type="predicted"/>
<dbReference type="RefSeq" id="XP_015517623.2">
    <property type="nucleotide sequence ID" value="XM_015662137.2"/>
</dbReference>
<evidence type="ECO:0000256" key="1">
    <source>
        <dbReference type="SAM" id="MobiDB-lite"/>
    </source>
</evidence>
<dbReference type="OrthoDB" id="7447178at2759"/>
<evidence type="ECO:0000313" key="3">
    <source>
        <dbReference type="RefSeq" id="XP_015517623.2"/>
    </source>
</evidence>
<gene>
    <name evidence="3" type="primary">LOC107222677</name>
</gene>
<dbReference type="InterPro" id="IPR033192">
    <property type="entry name" value="ODAD3"/>
</dbReference>
<dbReference type="GO" id="GO:0036158">
    <property type="term" value="P:outer dynein arm assembly"/>
    <property type="evidence" value="ECO:0007669"/>
    <property type="project" value="InterPro"/>
</dbReference>
<accession>A0A6J0BUC8</accession>
<keyword evidence="2" id="KW-1185">Reference proteome</keyword>
<dbReference type="Proteomes" id="UP000829291">
    <property type="component" value="Chromosome 7"/>
</dbReference>
<dbReference type="InParanoid" id="A0A6J0BUC8"/>
<dbReference type="PANTHER" id="PTHR46518:SF1">
    <property type="entry name" value="OUTER DYNEIN ARM-DOCKING COMPLEX SUBUNIT 3"/>
    <property type="match status" value="1"/>
</dbReference>
<sequence length="551" mass="64989">MMTFFTPVRVQDERWTIRDKLQQYRGILKLYAREKKLQVINASRVKKKVSRDLKALTKDVQNYREITNDMADGNKRQLRTIMQHHRDYQLAFQDMKPDDAYGAIYHRNDVNRRQLDKLYYLKKKRMKEFFDLKLECALLKDKYEQEQQYVPDYDHQHLTNQFQNSMAKQSAAAAIRRTYSYILDILKKDSVYFNAVLDALVEDQKSQCKVLIKATEMGQLVTENLDDTRSRYKRLENDVCVNMKERERTLTIVRFQVDDLWSYLRSLVRTESEVNFTVANAAVTSSEMVLQQEMKDLEQVFENIKESMLVRSYDEIFPRFEEQMKQKERLIKQFNHNVRERDSFLNKKNHATLILATLEHSMISTTARYKAVKKEMLEELEVQRKREIDFKNLRKVRGELLMNIRAALQNMNEMLTCVKSRTIKSKSQKSDDDKKGKLSEEQRIEDELQDADEPEIGKTETNGLALLSKVSQKVGMLSGAGGPDLDKDRKERARDMYQTYISEYKSKLKYGKEAEVSGFFVEHEVVDASILTRTDVKLRSRQIVEANLKPE</sequence>
<dbReference type="AlphaFoldDB" id="A0A6J0BUC8"/>
<dbReference type="KEGG" id="nlo:107222677"/>